<evidence type="ECO:0000313" key="1">
    <source>
        <dbReference type="EMBL" id="GME87111.1"/>
    </source>
</evidence>
<organism evidence="1 2">
    <name type="scientific">Ambrosiozyma monospora</name>
    <name type="common">Yeast</name>
    <name type="synonym">Endomycopsis monosporus</name>
    <dbReference type="NCBI Taxonomy" id="43982"/>
    <lineage>
        <taxon>Eukaryota</taxon>
        <taxon>Fungi</taxon>
        <taxon>Dikarya</taxon>
        <taxon>Ascomycota</taxon>
        <taxon>Saccharomycotina</taxon>
        <taxon>Pichiomycetes</taxon>
        <taxon>Pichiales</taxon>
        <taxon>Pichiaceae</taxon>
        <taxon>Ambrosiozyma</taxon>
    </lineage>
</organism>
<reference evidence="1" key="1">
    <citation type="submission" date="2023-04" db="EMBL/GenBank/DDBJ databases">
        <title>Ambrosiozyma monospora NBRC 10751.</title>
        <authorList>
            <person name="Ichikawa N."/>
            <person name="Sato H."/>
            <person name="Tonouchi N."/>
        </authorList>
    </citation>
    <scope>NUCLEOTIDE SEQUENCE</scope>
    <source>
        <strain evidence="1">NBRC 10751</strain>
    </source>
</reference>
<keyword evidence="2" id="KW-1185">Reference proteome</keyword>
<accession>A0ACB5TEY1</accession>
<sequence length="203" mass="23333">MSMASCLKEVHLEPMYARPNYAKLVPIGFDFDGASSITTSVTTGNTEAAEKKENKSFVSLEYGEVIRTTTEVTYCEKLCYLHPVSQEKSHSELLANMIMACLQCFDIESEMSQFTGIPAYGYRFRNVDVPFGLDPIRKAVIFNDLMTTFNRKLEALFKKVKNEFECRLVCVESKTPFPPRGVFRLILKLWILAWLKYIMIFFI</sequence>
<proteinExistence type="predicted"/>
<dbReference type="Proteomes" id="UP001165064">
    <property type="component" value="Unassembled WGS sequence"/>
</dbReference>
<comment type="caution">
    <text evidence="1">The sequence shown here is derived from an EMBL/GenBank/DDBJ whole genome shotgun (WGS) entry which is preliminary data.</text>
</comment>
<protein>
    <submittedName>
        <fullName evidence="1">Unnamed protein product</fullName>
    </submittedName>
</protein>
<evidence type="ECO:0000313" key="2">
    <source>
        <dbReference type="Proteomes" id="UP001165064"/>
    </source>
</evidence>
<gene>
    <name evidence="1" type="ORF">Amon02_000814500</name>
</gene>
<name>A0ACB5TEY1_AMBMO</name>
<dbReference type="EMBL" id="BSXS01007057">
    <property type="protein sequence ID" value="GME87111.1"/>
    <property type="molecule type" value="Genomic_DNA"/>
</dbReference>